<proteinExistence type="predicted"/>
<dbReference type="GO" id="GO:0006355">
    <property type="term" value="P:regulation of DNA-templated transcription"/>
    <property type="evidence" value="ECO:0007669"/>
    <property type="project" value="InterPro"/>
</dbReference>
<keyword evidence="2" id="KW-1185">Reference proteome</keyword>
<dbReference type="InterPro" id="IPR013321">
    <property type="entry name" value="Arc_rbn_hlx_hlx"/>
</dbReference>
<protein>
    <recommendedName>
        <fullName evidence="3">RelB/DinJ family addiction module antitoxin</fullName>
    </recommendedName>
</protein>
<dbReference type="AlphaFoldDB" id="A0A2C9XRQ6"/>
<dbReference type="Gene3D" id="1.10.1220.10">
    <property type="entry name" value="Met repressor-like"/>
    <property type="match status" value="1"/>
</dbReference>
<name>A0A2C9XRQ6_9ENTE</name>
<evidence type="ECO:0000313" key="2">
    <source>
        <dbReference type="Proteomes" id="UP000194933"/>
    </source>
</evidence>
<dbReference type="EMBL" id="NGMO01000001">
    <property type="protein sequence ID" value="OTP12528.1"/>
    <property type="molecule type" value="Genomic_DNA"/>
</dbReference>
<evidence type="ECO:0008006" key="3">
    <source>
        <dbReference type="Google" id="ProtNLM"/>
    </source>
</evidence>
<dbReference type="Proteomes" id="UP000194933">
    <property type="component" value="Unassembled WGS sequence"/>
</dbReference>
<sequence>METTKKKSIHISIDKNLKSDGEQLFEELGMNMTIAITFACYIWSKNCYYKTVSSRLMLVKILRITGILTE</sequence>
<reference evidence="1 2" key="1">
    <citation type="submission" date="2017-05" db="EMBL/GenBank/DDBJ databases">
        <title>The Genome Sequence of Enterococcus sp. 10A9_DIV0425.</title>
        <authorList>
            <consortium name="The Broad Institute Genomics Platform"/>
            <consortium name="The Broad Institute Genomic Center for Infectious Diseases"/>
            <person name="Earl A."/>
            <person name="Manson A."/>
            <person name="Schwartman J."/>
            <person name="Gilmore M."/>
            <person name="Abouelleil A."/>
            <person name="Cao P."/>
            <person name="Chapman S."/>
            <person name="Cusick C."/>
            <person name="Shea T."/>
            <person name="Young S."/>
            <person name="Neafsey D."/>
            <person name="Nusbaum C."/>
            <person name="Birren B."/>
        </authorList>
    </citation>
    <scope>NUCLEOTIDE SEQUENCE [LARGE SCALE GENOMIC DNA]</scope>
    <source>
        <strain evidence="1 2">10A9_DIV0425</strain>
    </source>
</reference>
<organism evidence="1 2">
    <name type="scientific">Candidatus Enterococcus wittei</name>
    <dbReference type="NCBI Taxonomy" id="1987383"/>
    <lineage>
        <taxon>Bacteria</taxon>
        <taxon>Bacillati</taxon>
        <taxon>Bacillota</taxon>
        <taxon>Bacilli</taxon>
        <taxon>Lactobacillales</taxon>
        <taxon>Enterococcaceae</taxon>
        <taxon>Enterococcus</taxon>
    </lineage>
</organism>
<accession>A0A2C9XRQ6</accession>
<comment type="caution">
    <text evidence="1">The sequence shown here is derived from an EMBL/GenBank/DDBJ whole genome shotgun (WGS) entry which is preliminary data.</text>
</comment>
<evidence type="ECO:0000313" key="1">
    <source>
        <dbReference type="EMBL" id="OTP12528.1"/>
    </source>
</evidence>
<gene>
    <name evidence="1" type="ORF">A5844_000761</name>
</gene>